<feature type="region of interest" description="Disordered" evidence="1">
    <location>
        <begin position="80"/>
        <end position="99"/>
    </location>
</feature>
<comment type="caution">
    <text evidence="3">The sequence shown here is derived from an EMBL/GenBank/DDBJ whole genome shotgun (WGS) entry which is preliminary data.</text>
</comment>
<protein>
    <submittedName>
        <fullName evidence="3">Uncharacterized protein</fullName>
    </submittedName>
</protein>
<feature type="compositionally biased region" description="Basic and acidic residues" evidence="1">
    <location>
        <begin position="373"/>
        <end position="387"/>
    </location>
</feature>
<evidence type="ECO:0000256" key="1">
    <source>
        <dbReference type="SAM" id="MobiDB-lite"/>
    </source>
</evidence>
<name>A0AAE0YI99_9GAST</name>
<feature type="region of interest" description="Disordered" evidence="1">
    <location>
        <begin position="245"/>
        <end position="265"/>
    </location>
</feature>
<sequence length="440" mass="49402">MALSFSESIPIVFYSLFALIIVVILILIKTGKIKPDESEEFAENKMYQMDILYCVEDKKIPGWMYLCPEDAVPRSPVVEKRRNRPRYHRKTRPREERDRARLGGPLLSPMFTEYHSPLPSSGNTSCTSQFSNNTSQAGRENMNYETDVSDESLQFSERRSREDTSVRKARQFSYNCREHDPRTLNNSCEVFFGSGATPSRLSPGFPPAHSTHFPSNDVEKTDRTCRIILDHNPSALREQAVQGLCDQPRDQREVKPSSPNLTMSSNEEGQIHLASHALPTNTKLNELCADSRLDTVCLLPQVVLPACHPGEDSNVARNIGKQVSDHYQNGAEDKPEKLSMINALIPRDNSPLAVTSSSNDSCQMLTCSEGKIELESSSSAKKDDTKRGSRKKKTHRKTKLERATKEVITAHIPHTLSSDGSWTTVTETTIVQETSSWDSL</sequence>
<feature type="compositionally biased region" description="Basic residues" evidence="1">
    <location>
        <begin position="81"/>
        <end position="92"/>
    </location>
</feature>
<dbReference type="Proteomes" id="UP001283361">
    <property type="component" value="Unassembled WGS sequence"/>
</dbReference>
<keyword evidence="2" id="KW-0812">Transmembrane</keyword>
<feature type="compositionally biased region" description="Basic residues" evidence="1">
    <location>
        <begin position="388"/>
        <end position="399"/>
    </location>
</feature>
<feature type="region of interest" description="Disordered" evidence="1">
    <location>
        <begin position="373"/>
        <end position="407"/>
    </location>
</feature>
<feature type="compositionally biased region" description="Polar residues" evidence="1">
    <location>
        <begin position="118"/>
        <end position="155"/>
    </location>
</feature>
<accession>A0AAE0YI99</accession>
<evidence type="ECO:0000256" key="2">
    <source>
        <dbReference type="SAM" id="Phobius"/>
    </source>
</evidence>
<reference evidence="3" key="1">
    <citation type="journal article" date="2023" name="G3 (Bethesda)">
        <title>A reference genome for the long-term kleptoplast-retaining sea slug Elysia crispata morphotype clarki.</title>
        <authorList>
            <person name="Eastman K.E."/>
            <person name="Pendleton A.L."/>
            <person name="Shaikh M.A."/>
            <person name="Suttiyut T."/>
            <person name="Ogas R."/>
            <person name="Tomko P."/>
            <person name="Gavelis G."/>
            <person name="Widhalm J.R."/>
            <person name="Wisecaver J.H."/>
        </authorList>
    </citation>
    <scope>NUCLEOTIDE SEQUENCE</scope>
    <source>
        <strain evidence="3">ECLA1</strain>
    </source>
</reference>
<feature type="transmembrane region" description="Helical" evidence="2">
    <location>
        <begin position="12"/>
        <end position="28"/>
    </location>
</feature>
<organism evidence="3 4">
    <name type="scientific">Elysia crispata</name>
    <name type="common">lettuce slug</name>
    <dbReference type="NCBI Taxonomy" id="231223"/>
    <lineage>
        <taxon>Eukaryota</taxon>
        <taxon>Metazoa</taxon>
        <taxon>Spiralia</taxon>
        <taxon>Lophotrochozoa</taxon>
        <taxon>Mollusca</taxon>
        <taxon>Gastropoda</taxon>
        <taxon>Heterobranchia</taxon>
        <taxon>Euthyneura</taxon>
        <taxon>Panpulmonata</taxon>
        <taxon>Sacoglossa</taxon>
        <taxon>Placobranchoidea</taxon>
        <taxon>Plakobranchidae</taxon>
        <taxon>Elysia</taxon>
    </lineage>
</organism>
<keyword evidence="4" id="KW-1185">Reference proteome</keyword>
<proteinExistence type="predicted"/>
<dbReference type="EMBL" id="JAWDGP010006188">
    <property type="protein sequence ID" value="KAK3745886.1"/>
    <property type="molecule type" value="Genomic_DNA"/>
</dbReference>
<gene>
    <name evidence="3" type="ORF">RRG08_015613</name>
</gene>
<keyword evidence="2" id="KW-0472">Membrane</keyword>
<feature type="region of interest" description="Disordered" evidence="1">
    <location>
        <begin position="118"/>
        <end position="164"/>
    </location>
</feature>
<evidence type="ECO:0000313" key="4">
    <source>
        <dbReference type="Proteomes" id="UP001283361"/>
    </source>
</evidence>
<dbReference type="AlphaFoldDB" id="A0AAE0YI99"/>
<evidence type="ECO:0000313" key="3">
    <source>
        <dbReference type="EMBL" id="KAK3745886.1"/>
    </source>
</evidence>
<keyword evidence="2" id="KW-1133">Transmembrane helix</keyword>